<proteinExistence type="predicted"/>
<accession>A0ABY8CCK1</accession>
<evidence type="ECO:0000256" key="4">
    <source>
        <dbReference type="ARBA" id="ARBA00023125"/>
    </source>
</evidence>
<dbReference type="PROSITE" id="PS50110">
    <property type="entry name" value="RESPONSE_REGULATORY"/>
    <property type="match status" value="1"/>
</dbReference>
<dbReference type="SMART" id="SM00448">
    <property type="entry name" value="REC"/>
    <property type="match status" value="1"/>
</dbReference>
<feature type="domain" description="Response regulatory" evidence="8">
    <location>
        <begin position="5"/>
        <end position="118"/>
    </location>
</feature>
<dbReference type="InterPro" id="IPR001789">
    <property type="entry name" value="Sig_transdc_resp-reg_receiver"/>
</dbReference>
<dbReference type="Pfam" id="PF00486">
    <property type="entry name" value="Trans_reg_C"/>
    <property type="match status" value="1"/>
</dbReference>
<reference evidence="10 11" key="1">
    <citation type="submission" date="2022-06" db="EMBL/GenBank/DDBJ databases">
        <title>Thiomicrohabdus sp. nov, an obligately chemolithoautotrophic, sulfur-oxidizing bacterium isolated from beach of Guanyin Mountain. Amoy.</title>
        <authorList>
            <person name="Zhu H."/>
        </authorList>
    </citation>
    <scope>NUCLEOTIDE SEQUENCE [LARGE SCALE GENOMIC DNA]</scope>
    <source>
        <strain evidence="10 11">XGS-01</strain>
    </source>
</reference>
<dbReference type="CDD" id="cd00383">
    <property type="entry name" value="trans_reg_C"/>
    <property type="match status" value="1"/>
</dbReference>
<dbReference type="InterPro" id="IPR036388">
    <property type="entry name" value="WH-like_DNA-bd_sf"/>
</dbReference>
<name>A0ABY8CCK1_9GAMM</name>
<evidence type="ECO:0000256" key="1">
    <source>
        <dbReference type="ARBA" id="ARBA00022553"/>
    </source>
</evidence>
<dbReference type="Gene3D" id="3.40.50.2300">
    <property type="match status" value="1"/>
</dbReference>
<dbReference type="Proteomes" id="UP001222275">
    <property type="component" value="Chromosome"/>
</dbReference>
<keyword evidence="1 6" id="KW-0597">Phosphoprotein</keyword>
<evidence type="ECO:0000256" key="7">
    <source>
        <dbReference type="PROSITE-ProRule" id="PRU01091"/>
    </source>
</evidence>
<dbReference type="SMART" id="SM00862">
    <property type="entry name" value="Trans_reg_C"/>
    <property type="match status" value="1"/>
</dbReference>
<organism evidence="10 11">
    <name type="scientific">Thiomicrorhabdus lithotrophica</name>
    <dbReference type="NCBI Taxonomy" id="2949997"/>
    <lineage>
        <taxon>Bacteria</taxon>
        <taxon>Pseudomonadati</taxon>
        <taxon>Pseudomonadota</taxon>
        <taxon>Gammaproteobacteria</taxon>
        <taxon>Thiotrichales</taxon>
        <taxon>Piscirickettsiaceae</taxon>
        <taxon>Thiomicrorhabdus</taxon>
    </lineage>
</organism>
<dbReference type="InterPro" id="IPR016032">
    <property type="entry name" value="Sig_transdc_resp-reg_C-effctor"/>
</dbReference>
<dbReference type="InterPro" id="IPR039420">
    <property type="entry name" value="WalR-like"/>
</dbReference>
<dbReference type="Pfam" id="PF00072">
    <property type="entry name" value="Response_reg"/>
    <property type="match status" value="1"/>
</dbReference>
<keyword evidence="2" id="KW-0902">Two-component regulatory system</keyword>
<dbReference type="SUPFAM" id="SSF52172">
    <property type="entry name" value="CheY-like"/>
    <property type="match status" value="1"/>
</dbReference>
<dbReference type="PANTHER" id="PTHR48111">
    <property type="entry name" value="REGULATOR OF RPOS"/>
    <property type="match status" value="1"/>
</dbReference>
<dbReference type="EMBL" id="CP102381">
    <property type="protein sequence ID" value="WEJ62512.1"/>
    <property type="molecule type" value="Genomic_DNA"/>
</dbReference>
<keyword evidence="4 7" id="KW-0238">DNA-binding</keyword>
<evidence type="ECO:0000313" key="10">
    <source>
        <dbReference type="EMBL" id="WEJ62512.1"/>
    </source>
</evidence>
<dbReference type="PROSITE" id="PS51755">
    <property type="entry name" value="OMPR_PHOB"/>
    <property type="match status" value="1"/>
</dbReference>
<evidence type="ECO:0000256" key="5">
    <source>
        <dbReference type="ARBA" id="ARBA00023163"/>
    </source>
</evidence>
<evidence type="ECO:0000259" key="8">
    <source>
        <dbReference type="PROSITE" id="PS50110"/>
    </source>
</evidence>
<gene>
    <name evidence="10" type="ORF">NR989_10915</name>
</gene>
<keyword evidence="5" id="KW-0804">Transcription</keyword>
<evidence type="ECO:0000259" key="9">
    <source>
        <dbReference type="PROSITE" id="PS51755"/>
    </source>
</evidence>
<dbReference type="SUPFAM" id="SSF46894">
    <property type="entry name" value="C-terminal effector domain of the bipartite response regulators"/>
    <property type="match status" value="1"/>
</dbReference>
<sequence>MDGINVLVIEDEIDLRDAMVSYLNLEDAFAVGVGNLECAEKWLSKNTPDIIVLDLNLNGEDGLEWLKAKTLPSQTSVIIASARGEVIDRVNGFGLGVDSYLVKPIALEELSAIIGNIHIKKQSMPSLASQSEWILNKMDWTLKNKHHPEPIKLTKLEELLVHRLAQEPGEAINKKELITALNKKEDAYDLRSLEVLIRRLRHKIEPISGDKTKPIKTVHSVGYSFIEPIEII</sequence>
<evidence type="ECO:0000256" key="2">
    <source>
        <dbReference type="ARBA" id="ARBA00023012"/>
    </source>
</evidence>
<protein>
    <submittedName>
        <fullName evidence="10">Response regulator transcription factor</fullName>
    </submittedName>
</protein>
<keyword evidence="3" id="KW-0805">Transcription regulation</keyword>
<feature type="DNA-binding region" description="OmpR/PhoB-type" evidence="7">
    <location>
        <begin position="125"/>
        <end position="227"/>
    </location>
</feature>
<evidence type="ECO:0000256" key="3">
    <source>
        <dbReference type="ARBA" id="ARBA00023015"/>
    </source>
</evidence>
<dbReference type="PANTHER" id="PTHR48111:SF1">
    <property type="entry name" value="TWO-COMPONENT RESPONSE REGULATOR ORR33"/>
    <property type="match status" value="1"/>
</dbReference>
<evidence type="ECO:0000256" key="6">
    <source>
        <dbReference type="PROSITE-ProRule" id="PRU00169"/>
    </source>
</evidence>
<dbReference type="RefSeq" id="WP_275594770.1">
    <property type="nucleotide sequence ID" value="NZ_CP102381.1"/>
</dbReference>
<dbReference type="InterPro" id="IPR001867">
    <property type="entry name" value="OmpR/PhoB-type_DNA-bd"/>
</dbReference>
<feature type="modified residue" description="4-aspartylphosphate" evidence="6">
    <location>
        <position position="54"/>
    </location>
</feature>
<dbReference type="InterPro" id="IPR011006">
    <property type="entry name" value="CheY-like_superfamily"/>
</dbReference>
<feature type="domain" description="OmpR/PhoB-type" evidence="9">
    <location>
        <begin position="125"/>
        <end position="227"/>
    </location>
</feature>
<evidence type="ECO:0000313" key="11">
    <source>
        <dbReference type="Proteomes" id="UP001222275"/>
    </source>
</evidence>
<keyword evidence="11" id="KW-1185">Reference proteome</keyword>
<dbReference type="Gene3D" id="1.10.10.10">
    <property type="entry name" value="Winged helix-like DNA-binding domain superfamily/Winged helix DNA-binding domain"/>
    <property type="match status" value="1"/>
</dbReference>